<evidence type="ECO:0000256" key="4">
    <source>
        <dbReference type="ARBA" id="ARBA00023136"/>
    </source>
</evidence>
<evidence type="ECO:0000256" key="1">
    <source>
        <dbReference type="ARBA" id="ARBA00004141"/>
    </source>
</evidence>
<keyword evidence="7" id="KW-1185">Reference proteome</keyword>
<protein>
    <recommendedName>
        <fullName evidence="8">Magnesium transporter</fullName>
    </recommendedName>
</protein>
<comment type="subcellular location">
    <subcellularLocation>
        <location evidence="1">Membrane</location>
        <topology evidence="1">Multi-pass membrane protein</topology>
    </subcellularLocation>
</comment>
<dbReference type="AlphaFoldDB" id="A0A261XX80"/>
<accession>A0A261XX80</accession>
<feature type="transmembrane region" description="Helical" evidence="5">
    <location>
        <begin position="229"/>
        <end position="248"/>
    </location>
</feature>
<feature type="transmembrane region" description="Helical" evidence="5">
    <location>
        <begin position="20"/>
        <end position="43"/>
    </location>
</feature>
<dbReference type="InterPro" id="IPR037185">
    <property type="entry name" value="EmrE-like"/>
</dbReference>
<reference evidence="6 7" key="1">
    <citation type="journal article" date="2017" name="Mycologia">
        <title>Bifiguratus adelaidae, gen. et sp. nov., a new member of Mucoromycotina in endophytic and soil-dwelling habitats.</title>
        <authorList>
            <person name="Torres-Cruz T.J."/>
            <person name="Billingsley Tobias T.L."/>
            <person name="Almatruk M."/>
            <person name="Hesse C."/>
            <person name="Kuske C.R."/>
            <person name="Desiro A."/>
            <person name="Benucci G.M."/>
            <person name="Bonito G."/>
            <person name="Stajich J.E."/>
            <person name="Dunlap C."/>
            <person name="Arnold A.E."/>
            <person name="Porras-Alfaro A."/>
        </authorList>
    </citation>
    <scope>NUCLEOTIDE SEQUENCE [LARGE SCALE GENOMIC DNA]</scope>
    <source>
        <strain evidence="6 7">AZ0501</strain>
    </source>
</reference>
<dbReference type="PANTHER" id="PTHR12570">
    <property type="match status" value="1"/>
</dbReference>
<comment type="caution">
    <text evidence="6">The sequence shown here is derived from an EMBL/GenBank/DDBJ whole genome shotgun (WGS) entry which is preliminary data.</text>
</comment>
<dbReference type="Gene3D" id="1.10.3730.20">
    <property type="match status" value="1"/>
</dbReference>
<feature type="transmembrane region" description="Helical" evidence="5">
    <location>
        <begin position="97"/>
        <end position="116"/>
    </location>
</feature>
<dbReference type="GO" id="GO:0015095">
    <property type="term" value="F:magnesium ion transmembrane transporter activity"/>
    <property type="evidence" value="ECO:0007669"/>
    <property type="project" value="InterPro"/>
</dbReference>
<dbReference type="InterPro" id="IPR008521">
    <property type="entry name" value="Mg_trans_NIPA"/>
</dbReference>
<feature type="transmembrane region" description="Helical" evidence="5">
    <location>
        <begin position="70"/>
        <end position="91"/>
    </location>
</feature>
<evidence type="ECO:0008006" key="8">
    <source>
        <dbReference type="Google" id="ProtNLM"/>
    </source>
</evidence>
<evidence type="ECO:0000256" key="3">
    <source>
        <dbReference type="ARBA" id="ARBA00022989"/>
    </source>
</evidence>
<evidence type="ECO:0000313" key="6">
    <source>
        <dbReference type="EMBL" id="OZJ02854.1"/>
    </source>
</evidence>
<dbReference type="Pfam" id="PF05653">
    <property type="entry name" value="Mg_trans_NIPA"/>
    <property type="match status" value="1"/>
</dbReference>
<name>A0A261XX80_9FUNG</name>
<sequence length="294" mass="31303">MSSNSTSSVIPGTSSGENTTLYHFIGIALAVASGGFIGCSFVFKKKGLLSSMKKSGAEAGEGHAYLKSPLWWTGMTLMILGEFCNFVAYAFTPAILVTPLGALSVVLTAILSSIFLKERLNFQGKVGCALSIIGAVVIVLNAPQQQASDSKISTFEKLALAPGFLFYVAFAVVVSLLLAFVAAPRWGKTNMLVYISICSLIGSLSVTCTQGLGSAIVYSISTENQFNTWFPYFLIAFVVVTLLTEINFLNKALNLFNTALVTPTYYVLFTGLTIIASAVLYRGFQAPAVAIVDV</sequence>
<keyword evidence="3 5" id="KW-1133">Transmembrane helix</keyword>
<evidence type="ECO:0000256" key="5">
    <source>
        <dbReference type="SAM" id="Phobius"/>
    </source>
</evidence>
<feature type="transmembrane region" description="Helical" evidence="5">
    <location>
        <begin position="128"/>
        <end position="144"/>
    </location>
</feature>
<feature type="non-terminal residue" evidence="6">
    <location>
        <position position="294"/>
    </location>
</feature>
<keyword evidence="4 5" id="KW-0472">Membrane</keyword>
<evidence type="ECO:0000313" key="7">
    <source>
        <dbReference type="Proteomes" id="UP000242875"/>
    </source>
</evidence>
<organism evidence="6 7">
    <name type="scientific">Bifiguratus adelaidae</name>
    <dbReference type="NCBI Taxonomy" id="1938954"/>
    <lineage>
        <taxon>Eukaryota</taxon>
        <taxon>Fungi</taxon>
        <taxon>Fungi incertae sedis</taxon>
        <taxon>Mucoromycota</taxon>
        <taxon>Mucoromycotina</taxon>
        <taxon>Endogonomycetes</taxon>
        <taxon>Endogonales</taxon>
        <taxon>Endogonales incertae sedis</taxon>
        <taxon>Bifiguratus</taxon>
    </lineage>
</organism>
<dbReference type="EMBL" id="MVBO01000121">
    <property type="protein sequence ID" value="OZJ02854.1"/>
    <property type="molecule type" value="Genomic_DNA"/>
</dbReference>
<proteinExistence type="predicted"/>
<keyword evidence="2 5" id="KW-0812">Transmembrane</keyword>
<dbReference type="GO" id="GO:0016020">
    <property type="term" value="C:membrane"/>
    <property type="evidence" value="ECO:0007669"/>
    <property type="project" value="UniProtKB-SubCell"/>
</dbReference>
<dbReference type="Proteomes" id="UP000242875">
    <property type="component" value="Unassembled WGS sequence"/>
</dbReference>
<gene>
    <name evidence="6" type="ORF">BZG36_03234</name>
</gene>
<feature type="transmembrane region" description="Helical" evidence="5">
    <location>
        <begin position="164"/>
        <end position="184"/>
    </location>
</feature>
<evidence type="ECO:0000256" key="2">
    <source>
        <dbReference type="ARBA" id="ARBA00022692"/>
    </source>
</evidence>
<dbReference type="PANTHER" id="PTHR12570:SF92">
    <property type="entry name" value="SPICHTHYIN, ISOFORM B"/>
    <property type="match status" value="1"/>
</dbReference>
<dbReference type="SUPFAM" id="SSF103481">
    <property type="entry name" value="Multidrug resistance efflux transporter EmrE"/>
    <property type="match status" value="1"/>
</dbReference>
<feature type="transmembrane region" description="Helical" evidence="5">
    <location>
        <begin position="260"/>
        <end position="281"/>
    </location>
</feature>
<dbReference type="OrthoDB" id="6428174at2759"/>
<feature type="transmembrane region" description="Helical" evidence="5">
    <location>
        <begin position="191"/>
        <end position="217"/>
    </location>
</feature>